<proteinExistence type="predicted"/>
<protein>
    <submittedName>
        <fullName evidence="1">Ribosome-associated protein L7Ae-like protein</fullName>
    </submittedName>
</protein>
<gene>
    <name evidence="1" type="primary">rplGB</name>
    <name evidence="1" type="ORF">CB4_00228</name>
</gene>
<evidence type="ECO:0000313" key="2">
    <source>
        <dbReference type="Proteomes" id="UP000217696"/>
    </source>
</evidence>
<dbReference type="RefSeq" id="WP_096463199.1">
    <property type="nucleotide sequence ID" value="NZ_AP017312.1"/>
</dbReference>
<sequence>MSYEKVEQASGLIIGAKQTARAVEADSLVEVIVARDADAKLTGKIISICKDKGLPIHYVESMRRLGRACGIDVGTAVVGLKHNK</sequence>
<keyword evidence="2" id="KW-1185">Reference proteome</keyword>
<name>A0A0U5BD94_9BACL</name>
<evidence type="ECO:0000313" key="1">
    <source>
        <dbReference type="EMBL" id="BAU26126.1"/>
    </source>
</evidence>
<dbReference type="EMBL" id="AP017312">
    <property type="protein sequence ID" value="BAU26126.1"/>
    <property type="molecule type" value="Genomic_DNA"/>
</dbReference>
<reference evidence="1 2" key="1">
    <citation type="submission" date="2015-12" db="EMBL/GenBank/DDBJ databases">
        <title>Genome sequence of Aneurinibacillus soli.</title>
        <authorList>
            <person name="Lee J.S."/>
            <person name="Lee K.C."/>
            <person name="Kim K.K."/>
            <person name="Lee B.W."/>
        </authorList>
    </citation>
    <scope>NUCLEOTIDE SEQUENCE [LARGE SCALE GENOMIC DNA]</scope>
    <source>
        <strain evidence="1 2">CB4</strain>
    </source>
</reference>
<accession>A0A0U5BD94</accession>
<dbReference type="SUPFAM" id="SSF55315">
    <property type="entry name" value="L30e-like"/>
    <property type="match status" value="1"/>
</dbReference>
<dbReference type="AlphaFoldDB" id="A0A0U5BD94"/>
<dbReference type="Proteomes" id="UP000217696">
    <property type="component" value="Chromosome"/>
</dbReference>
<dbReference type="InterPro" id="IPR029064">
    <property type="entry name" value="Ribosomal_eL30-like_sf"/>
</dbReference>
<dbReference type="InterPro" id="IPR004038">
    <property type="entry name" value="Ribosomal_eL8/eL30/eS12/Gad45"/>
</dbReference>
<dbReference type="NCBIfam" id="NF010125">
    <property type="entry name" value="PRK13602.1"/>
    <property type="match status" value="1"/>
</dbReference>
<organism evidence="1 2">
    <name type="scientific">Aneurinibacillus soli</name>
    <dbReference type="NCBI Taxonomy" id="1500254"/>
    <lineage>
        <taxon>Bacteria</taxon>
        <taxon>Bacillati</taxon>
        <taxon>Bacillota</taxon>
        <taxon>Bacilli</taxon>
        <taxon>Bacillales</taxon>
        <taxon>Paenibacillaceae</taxon>
        <taxon>Aneurinibacillus group</taxon>
        <taxon>Aneurinibacillus</taxon>
    </lineage>
</organism>
<dbReference type="Gene3D" id="3.30.1330.30">
    <property type="match status" value="1"/>
</dbReference>
<dbReference type="KEGG" id="asoc:CB4_00228"/>
<dbReference type="Pfam" id="PF01248">
    <property type="entry name" value="Ribosomal_L7Ae"/>
    <property type="match status" value="1"/>
</dbReference>
<dbReference type="OrthoDB" id="2353623at2"/>